<protein>
    <recommendedName>
        <fullName evidence="1">Peptidase S74 domain-containing protein</fullName>
    </recommendedName>
</protein>
<dbReference type="InterPro" id="IPR030392">
    <property type="entry name" value="S74_ICA"/>
</dbReference>
<dbReference type="Pfam" id="PF13884">
    <property type="entry name" value="Peptidase_S74"/>
    <property type="match status" value="1"/>
</dbReference>
<evidence type="ECO:0000313" key="2">
    <source>
        <dbReference type="EMBL" id="QHU12469.1"/>
    </source>
</evidence>
<reference evidence="2" key="1">
    <citation type="journal article" date="2020" name="Nature">
        <title>Giant virus diversity and host interactions through global metagenomics.</title>
        <authorList>
            <person name="Schulz F."/>
            <person name="Roux S."/>
            <person name="Paez-Espino D."/>
            <person name="Jungbluth S."/>
            <person name="Walsh D.A."/>
            <person name="Denef V.J."/>
            <person name="McMahon K.D."/>
            <person name="Konstantinidis K.T."/>
            <person name="Eloe-Fadrosh E.A."/>
            <person name="Kyrpides N.C."/>
            <person name="Woyke T."/>
        </authorList>
    </citation>
    <scope>NUCLEOTIDE SEQUENCE</scope>
    <source>
        <strain evidence="2">GVMAG-S-1101171-110</strain>
    </source>
</reference>
<name>A0A6C0K411_9ZZZZ</name>
<dbReference type="InterPro" id="IPR036388">
    <property type="entry name" value="WH-like_DNA-bd_sf"/>
</dbReference>
<dbReference type="EMBL" id="MN740800">
    <property type="protein sequence ID" value="QHU12469.1"/>
    <property type="molecule type" value="Genomic_DNA"/>
</dbReference>
<accession>A0A6C0K411</accession>
<dbReference type="AlphaFoldDB" id="A0A6C0K411"/>
<proteinExistence type="predicted"/>
<dbReference type="Gene3D" id="1.10.10.10">
    <property type="entry name" value="Winged helix-like DNA-binding domain superfamily/Winged helix DNA-binding domain"/>
    <property type="match status" value="1"/>
</dbReference>
<evidence type="ECO:0000259" key="1">
    <source>
        <dbReference type="PROSITE" id="PS51688"/>
    </source>
</evidence>
<organism evidence="2">
    <name type="scientific">viral metagenome</name>
    <dbReference type="NCBI Taxonomy" id="1070528"/>
    <lineage>
        <taxon>unclassified sequences</taxon>
        <taxon>metagenomes</taxon>
        <taxon>organismal metagenomes</taxon>
    </lineage>
</organism>
<sequence length="1190" mass="129263">MASSQHTLDIDTLTYQDLYLKSQTQYQISSYTIPVIPGGSNVYKVFQYFTPEQVLSTANLTFTPSTIPNISNAIIYLSRDQAILNIGLSTISSAVGGSISTTNSTINRLLLYQISTLYTSSYTQLINSYNKLQGQNIQTLNLQRGIVNLGNSISSISSQFTPNFSSLGLTLEQTFNQGPSVSTISSYVTQYYNTISTNIITYSTTIGERITDIIEADASTLTGYNIQVQQIIRRASGPGVSTLSTVITSSFASLTNTVINYDPTPGILNFSTYVDGAISSLSSYFILESGISGICSISTNINRQYTSSILNAQRIAGTPGLCSISTFLTTVLRAISTNIGISQNNTISSFSTVLQQQNNTFSTALSTVGYTYLILQQESVSVSLSTLSTSFGKNYNNIASLSSFSTMLPSVYSTINLLFNNQSPYSTLEVLSTVNGSNTSTLNKYILTVYPQIFCGPGLSSFSTYVNPNFSSISTSLTTLFSSFSNSVYNISSLRTDPGLCTLSTYVGSTTLNLYSSYTKLNQSVITITQKNLSIMQVYYLLSTSDSITYSTNNTTPQITGLSNLILGFSNYIPTSTVAQYNIQTSNISTFASTSAGVYISSLIRVESRFTGMVSTLQGSYTTLSSVVQQNLYSPSFSTFSTNILTTSNLTINSALYASSIGIQTSTTANYTVSIKGNLQILNTTDPTINKILIGSNSLGRTSFMNSTVTDVYTYMTPDPGFTNEATDIGYNGRMWVVVGNMNVAPIVAIYYTNNPINGWTASTTIPSGLTSIYTVRWSGTYWLAGTSGTCQLIRSVDGITWVDASPPINSKLDSIRSLAWNGLNWGAVGINTATAPFMTIIYTDQNDIWQNAVSTFTGGGTDIATNGITWVATGNGGSQMKYSTDGYLWGNVNLPQLSTANAVTWNGNMFLAGGSNGNSSNLVYSYNGITWNYTPIQEISTVNSITWDGKYWNIAGTAGTLNKLLKSSDFITWSTLNIGVTTSKINKIGFASNTTPTIQLSNFDIFSKEIPVMMNSRHRLNIIHSTIYFNDGSLTIRKQDPPNETLANIGINTTYPEYALDIAVGNARKPAGTNWVTASDARVKTSIESADLLSCAKLVSEIPMRTYRFNKAFQEKTATSDILQYGFIAQEVKRVLPKTVSYTKEHGLDDFHSLDTDQIFKLEFGATQYLLDTVTRLEAHVSTLESRVN</sequence>
<dbReference type="PROSITE" id="PS51688">
    <property type="entry name" value="ICA"/>
    <property type="match status" value="1"/>
</dbReference>
<feature type="domain" description="Peptidase S74" evidence="1">
    <location>
        <begin position="1080"/>
        <end position="1182"/>
    </location>
</feature>